<name>A0A1H6IUP1_9FLAO</name>
<evidence type="ECO:0000256" key="4">
    <source>
        <dbReference type="ARBA" id="ARBA00022822"/>
    </source>
</evidence>
<dbReference type="GO" id="GO:0004834">
    <property type="term" value="F:tryptophan synthase activity"/>
    <property type="evidence" value="ECO:0007669"/>
    <property type="project" value="UniProtKB-UniRule"/>
</dbReference>
<gene>
    <name evidence="8" type="primary">trpA</name>
    <name evidence="10" type="ORF">SAMN05421793_11017</name>
</gene>
<dbReference type="InterPro" id="IPR002028">
    <property type="entry name" value="Trp_synthase_suA"/>
</dbReference>
<evidence type="ECO:0000256" key="8">
    <source>
        <dbReference type="HAMAP-Rule" id="MF_00131"/>
    </source>
</evidence>
<evidence type="ECO:0000256" key="6">
    <source>
        <dbReference type="ARBA" id="ARBA00023239"/>
    </source>
</evidence>
<dbReference type="NCBIfam" id="TIGR00262">
    <property type="entry name" value="trpA"/>
    <property type="match status" value="1"/>
</dbReference>
<dbReference type="GO" id="GO:0005829">
    <property type="term" value="C:cytosol"/>
    <property type="evidence" value="ECO:0007669"/>
    <property type="project" value="TreeGrafter"/>
</dbReference>
<accession>A0A1H6IUP1</accession>
<evidence type="ECO:0000256" key="7">
    <source>
        <dbReference type="ARBA" id="ARBA00049047"/>
    </source>
</evidence>
<dbReference type="Pfam" id="PF00290">
    <property type="entry name" value="Trp_syntA"/>
    <property type="match status" value="1"/>
</dbReference>
<comment type="function">
    <text evidence="8">The alpha subunit is responsible for the aldol cleavage of indoleglycerol phosphate to indole and glyceraldehyde 3-phosphate.</text>
</comment>
<dbReference type="CDD" id="cd04724">
    <property type="entry name" value="Tryptophan_synthase_alpha"/>
    <property type="match status" value="1"/>
</dbReference>
<dbReference type="RefSeq" id="WP_089769080.1">
    <property type="nucleotide sequence ID" value="NZ_DAMACK010000028.1"/>
</dbReference>
<sequence>MNKHNFQHPASSFQPKLLNIYFTAGIPSLEDTGKIAKLIQESGADMMEIGIPYSDPVADGPVIQDAHSLALKNGMSIKKLFEQLAEIRDSVTIPKILMGYLNPVIQFGFENFCQKCAEVGVSGLIIPDLPPVAFENQYGEILKKYNLNFTFLVTPETSEERIKYLDSLSSGFLYAVSSSSTTGNKNAVLKNENYLDRLASLDLKNPVFIGFGIKDKSDFENVTEKAQGGIIGTAFVKILLDNEDWEAKGREFIKQIK</sequence>
<dbReference type="AlphaFoldDB" id="A0A1H6IUP1"/>
<reference evidence="11" key="1">
    <citation type="submission" date="2016-10" db="EMBL/GenBank/DDBJ databases">
        <authorList>
            <person name="Varghese N."/>
            <person name="Submissions S."/>
        </authorList>
    </citation>
    <scope>NUCLEOTIDE SEQUENCE [LARGE SCALE GENOMIC DNA]</scope>
    <source>
        <strain evidence="11">DSM 19326</strain>
    </source>
</reference>
<evidence type="ECO:0000256" key="1">
    <source>
        <dbReference type="ARBA" id="ARBA00004733"/>
    </source>
</evidence>
<comment type="subunit">
    <text evidence="2 8">Tetramer of two alpha and two beta chains.</text>
</comment>
<keyword evidence="3 8" id="KW-0028">Amino-acid biosynthesis</keyword>
<dbReference type="Gene3D" id="3.20.20.70">
    <property type="entry name" value="Aldolase class I"/>
    <property type="match status" value="1"/>
</dbReference>
<keyword evidence="4 8" id="KW-0822">Tryptophan biosynthesis</keyword>
<evidence type="ECO:0000256" key="3">
    <source>
        <dbReference type="ARBA" id="ARBA00022605"/>
    </source>
</evidence>
<keyword evidence="5 8" id="KW-0057">Aromatic amino acid biosynthesis</keyword>
<feature type="active site" description="Proton acceptor" evidence="8">
    <location>
        <position position="59"/>
    </location>
</feature>
<comment type="similarity">
    <text evidence="8 9">Belongs to the TrpA family.</text>
</comment>
<evidence type="ECO:0000256" key="2">
    <source>
        <dbReference type="ARBA" id="ARBA00011270"/>
    </source>
</evidence>
<dbReference type="InterPro" id="IPR011060">
    <property type="entry name" value="RibuloseP-bd_barrel"/>
</dbReference>
<dbReference type="HAMAP" id="MF_00131">
    <property type="entry name" value="Trp_synth_alpha"/>
    <property type="match status" value="1"/>
</dbReference>
<protein>
    <recommendedName>
        <fullName evidence="8">Tryptophan synthase alpha chain</fullName>
        <ecNumber evidence="8">4.2.1.20</ecNumber>
    </recommendedName>
</protein>
<evidence type="ECO:0000256" key="5">
    <source>
        <dbReference type="ARBA" id="ARBA00023141"/>
    </source>
</evidence>
<comment type="pathway">
    <text evidence="1 8">Amino-acid biosynthesis; L-tryptophan biosynthesis; L-tryptophan from chorismate: step 5/5.</text>
</comment>
<evidence type="ECO:0000313" key="10">
    <source>
        <dbReference type="EMBL" id="SEH53342.1"/>
    </source>
</evidence>
<dbReference type="Proteomes" id="UP000198555">
    <property type="component" value="Unassembled WGS sequence"/>
</dbReference>
<dbReference type="InterPro" id="IPR013785">
    <property type="entry name" value="Aldolase_TIM"/>
</dbReference>
<keyword evidence="11" id="KW-1185">Reference proteome</keyword>
<dbReference type="UniPathway" id="UPA00035">
    <property type="reaction ID" value="UER00044"/>
</dbReference>
<dbReference type="InterPro" id="IPR018204">
    <property type="entry name" value="Trp_synthase_alpha_AS"/>
</dbReference>
<dbReference type="PROSITE" id="PS00167">
    <property type="entry name" value="TRP_SYNTHASE_ALPHA"/>
    <property type="match status" value="1"/>
</dbReference>
<dbReference type="PANTHER" id="PTHR43406:SF1">
    <property type="entry name" value="TRYPTOPHAN SYNTHASE ALPHA CHAIN, CHLOROPLASTIC"/>
    <property type="match status" value="1"/>
</dbReference>
<keyword evidence="6 8" id="KW-0456">Lyase</keyword>
<evidence type="ECO:0000256" key="9">
    <source>
        <dbReference type="RuleBase" id="RU003662"/>
    </source>
</evidence>
<comment type="catalytic activity">
    <reaction evidence="7 8">
        <text>(1S,2R)-1-C-(indol-3-yl)glycerol 3-phosphate + L-serine = D-glyceraldehyde 3-phosphate + L-tryptophan + H2O</text>
        <dbReference type="Rhea" id="RHEA:10532"/>
        <dbReference type="ChEBI" id="CHEBI:15377"/>
        <dbReference type="ChEBI" id="CHEBI:33384"/>
        <dbReference type="ChEBI" id="CHEBI:57912"/>
        <dbReference type="ChEBI" id="CHEBI:58866"/>
        <dbReference type="ChEBI" id="CHEBI:59776"/>
        <dbReference type="EC" id="4.2.1.20"/>
    </reaction>
</comment>
<dbReference type="SUPFAM" id="SSF51366">
    <property type="entry name" value="Ribulose-phoshate binding barrel"/>
    <property type="match status" value="1"/>
</dbReference>
<organism evidence="10 11">
    <name type="scientific">Epilithonimonas hominis</name>
    <dbReference type="NCBI Taxonomy" id="420404"/>
    <lineage>
        <taxon>Bacteria</taxon>
        <taxon>Pseudomonadati</taxon>
        <taxon>Bacteroidota</taxon>
        <taxon>Flavobacteriia</taxon>
        <taxon>Flavobacteriales</taxon>
        <taxon>Weeksellaceae</taxon>
        <taxon>Chryseobacterium group</taxon>
        <taxon>Epilithonimonas</taxon>
    </lineage>
</organism>
<proteinExistence type="inferred from homology"/>
<evidence type="ECO:0000313" key="11">
    <source>
        <dbReference type="Proteomes" id="UP000198555"/>
    </source>
</evidence>
<dbReference type="STRING" id="420404.SAMN05421793_11017"/>
<feature type="active site" description="Proton acceptor" evidence="8">
    <location>
        <position position="48"/>
    </location>
</feature>
<dbReference type="EC" id="4.2.1.20" evidence="8"/>
<dbReference type="PANTHER" id="PTHR43406">
    <property type="entry name" value="TRYPTOPHAN SYNTHASE, ALPHA CHAIN"/>
    <property type="match status" value="1"/>
</dbReference>
<dbReference type="EMBL" id="FNWX01000010">
    <property type="protein sequence ID" value="SEH53342.1"/>
    <property type="molecule type" value="Genomic_DNA"/>
</dbReference>